<feature type="transmembrane region" description="Helical" evidence="6">
    <location>
        <begin position="297"/>
        <end position="323"/>
    </location>
</feature>
<keyword evidence="10" id="KW-1185">Reference proteome</keyword>
<keyword evidence="3 6" id="KW-0812">Transmembrane</keyword>
<feature type="domain" description="ABC3 transporter permease C-terminal" evidence="7">
    <location>
        <begin position="256"/>
        <end position="362"/>
    </location>
</feature>
<sequence length="825" mass="86948">MNVFAFAARALRREFRHGELRTLAAALVLAVAALTAVTTLGQRVERAIVASAAELIGGDLGVAARRAIAPEFADRAAQLGLATNRSAEFPSVVFAGGKSQLAQVFATDPHYPLRGTLTVRDAAGADRTAGAPPAGSVYADRLVLAALGIGVGDTLELAGRPLRVDGEIVRQPDGGQMFSLAPRLIAAIADAESGGLLAVGSRARHKLMVAGTPDALEQFQSFAKPKLADGAQLVTVGEAQQNLRTAFERGEAFLRLAALLSALLSGIAVALAAQRYARRKIDEVALLRALGLGKRDVLATLSLTLLFLGLPACLIGAGVGLALQESVLRYAGDLLPGAPPPLSLLPALAAIAIGLAVLAGFALPPLARLRDVPPVRVFQRAVALRPRRFDVLYLVPPLVAFGLIATQSGSARIASALGGSLVGVAAITLAAGFALIFLMRRLGQRLPGALRFGLANLARRRTLSLIQATALALSFTSLLVLAIVGPGLLAAWRADLPPETPNHFLLNLQSDQRDDVTRRLAEAGARNLNLLPLAVGKLVAINGQPPRAEDYEDRRAAGWINGEMRLSWSDTLPESNKLREGKWFDGTATTPQASVERVWVDMFHLKIGDTMTMRVGEREIVATISNVREADWTSFRVNFFVLLDPATAASLPHSHIASFWLPSERATAMQALSRQYTNLSLIDIDAILDRVRDIIDQVTRAVTAVLGFSLVAGLLVLIAALNVSAEERRFETALLRTLGAGRGQLAATVLGEFALLGLVAGLIAAGGAIAAGISLGRGVFRIAWTPDAAPFALGVALAIALVTLAGWLGTRAIARTSPLLVLRKE</sequence>
<feature type="transmembrane region" description="Helical" evidence="6">
    <location>
        <begin position="343"/>
        <end position="367"/>
    </location>
</feature>
<dbReference type="PANTHER" id="PTHR30287:SF1">
    <property type="entry name" value="INNER MEMBRANE PROTEIN"/>
    <property type="match status" value="1"/>
</dbReference>
<reference evidence="9" key="1">
    <citation type="submission" date="2023-02" db="EMBL/GenBank/DDBJ databases">
        <title>Tahibacter soli sp. nov. isolated from soil.</title>
        <authorList>
            <person name="Baek J.H."/>
            <person name="Lee J.K."/>
            <person name="Choi D.G."/>
            <person name="Jeon C.O."/>
        </authorList>
    </citation>
    <scope>NUCLEOTIDE SEQUENCE</scope>
    <source>
        <strain evidence="9">BL</strain>
    </source>
</reference>
<dbReference type="InterPro" id="IPR025857">
    <property type="entry name" value="MacB_PCD"/>
</dbReference>
<proteinExistence type="predicted"/>
<feature type="domain" description="ABC3 transporter permease C-terminal" evidence="7">
    <location>
        <begin position="705"/>
        <end position="818"/>
    </location>
</feature>
<keyword evidence="4 6" id="KW-1133">Transmembrane helix</keyword>
<evidence type="ECO:0000259" key="7">
    <source>
        <dbReference type="Pfam" id="PF02687"/>
    </source>
</evidence>
<evidence type="ECO:0000256" key="6">
    <source>
        <dbReference type="SAM" id="Phobius"/>
    </source>
</evidence>
<dbReference type="EMBL" id="JAOVZO020000020">
    <property type="protein sequence ID" value="MDC8015618.1"/>
    <property type="molecule type" value="Genomic_DNA"/>
</dbReference>
<evidence type="ECO:0000256" key="3">
    <source>
        <dbReference type="ARBA" id="ARBA00022692"/>
    </source>
</evidence>
<evidence type="ECO:0000259" key="8">
    <source>
        <dbReference type="Pfam" id="PF12704"/>
    </source>
</evidence>
<feature type="transmembrane region" description="Helical" evidence="6">
    <location>
        <begin position="413"/>
        <end position="438"/>
    </location>
</feature>
<protein>
    <submittedName>
        <fullName evidence="9">FtsX-like permease family protein</fullName>
    </submittedName>
</protein>
<evidence type="ECO:0000313" key="9">
    <source>
        <dbReference type="EMBL" id="MDC8015618.1"/>
    </source>
</evidence>
<dbReference type="PANTHER" id="PTHR30287">
    <property type="entry name" value="MEMBRANE COMPONENT OF PREDICTED ABC SUPERFAMILY METABOLITE UPTAKE TRANSPORTER"/>
    <property type="match status" value="1"/>
</dbReference>
<feature type="transmembrane region" description="Helical" evidence="6">
    <location>
        <begin position="252"/>
        <end position="273"/>
    </location>
</feature>
<dbReference type="AlphaFoldDB" id="A0A9X3YR81"/>
<comment type="subcellular location">
    <subcellularLocation>
        <location evidence="1">Cell membrane</location>
        <topology evidence="1">Multi-pass membrane protein</topology>
    </subcellularLocation>
</comment>
<dbReference type="Proteomes" id="UP001139971">
    <property type="component" value="Unassembled WGS sequence"/>
</dbReference>
<comment type="caution">
    <text evidence="9">The sequence shown here is derived from an EMBL/GenBank/DDBJ whole genome shotgun (WGS) entry which is preliminary data.</text>
</comment>
<keyword evidence="2" id="KW-1003">Cell membrane</keyword>
<feature type="domain" description="MacB-like periplasmic core" evidence="8">
    <location>
        <begin position="25"/>
        <end position="188"/>
    </location>
</feature>
<feature type="transmembrane region" description="Helical" evidence="6">
    <location>
        <begin position="745"/>
        <end position="771"/>
    </location>
</feature>
<dbReference type="RefSeq" id="WP_263541171.1">
    <property type="nucleotide sequence ID" value="NZ_JAOVZO020000020.1"/>
</dbReference>
<accession>A0A9X3YR81</accession>
<organism evidence="9 10">
    <name type="scientific">Tahibacter soli</name>
    <dbReference type="NCBI Taxonomy" id="2983605"/>
    <lineage>
        <taxon>Bacteria</taxon>
        <taxon>Pseudomonadati</taxon>
        <taxon>Pseudomonadota</taxon>
        <taxon>Gammaproteobacteria</taxon>
        <taxon>Lysobacterales</taxon>
        <taxon>Rhodanobacteraceae</taxon>
        <taxon>Tahibacter</taxon>
    </lineage>
</organism>
<feature type="transmembrane region" description="Helical" evidence="6">
    <location>
        <begin position="701"/>
        <end position="724"/>
    </location>
</feature>
<evidence type="ECO:0000256" key="2">
    <source>
        <dbReference type="ARBA" id="ARBA00022475"/>
    </source>
</evidence>
<keyword evidence="5 6" id="KW-0472">Membrane</keyword>
<name>A0A9X3YR81_9GAMM</name>
<gene>
    <name evidence="9" type="ORF">OD750_024085</name>
</gene>
<dbReference type="Pfam" id="PF12704">
    <property type="entry name" value="MacB_PCD"/>
    <property type="match status" value="1"/>
</dbReference>
<dbReference type="GO" id="GO:0005886">
    <property type="term" value="C:plasma membrane"/>
    <property type="evidence" value="ECO:0007669"/>
    <property type="project" value="UniProtKB-SubCell"/>
</dbReference>
<feature type="transmembrane region" description="Helical" evidence="6">
    <location>
        <begin position="388"/>
        <end position="407"/>
    </location>
</feature>
<feature type="transmembrane region" description="Helical" evidence="6">
    <location>
        <begin position="791"/>
        <end position="814"/>
    </location>
</feature>
<dbReference type="InterPro" id="IPR003838">
    <property type="entry name" value="ABC3_permease_C"/>
</dbReference>
<evidence type="ECO:0000313" key="10">
    <source>
        <dbReference type="Proteomes" id="UP001139971"/>
    </source>
</evidence>
<evidence type="ECO:0000256" key="1">
    <source>
        <dbReference type="ARBA" id="ARBA00004651"/>
    </source>
</evidence>
<dbReference type="InterPro" id="IPR038766">
    <property type="entry name" value="Membrane_comp_ABC_pdt"/>
</dbReference>
<evidence type="ECO:0000256" key="4">
    <source>
        <dbReference type="ARBA" id="ARBA00022989"/>
    </source>
</evidence>
<evidence type="ECO:0000256" key="5">
    <source>
        <dbReference type="ARBA" id="ARBA00023136"/>
    </source>
</evidence>
<dbReference type="Pfam" id="PF02687">
    <property type="entry name" value="FtsX"/>
    <property type="match status" value="2"/>
</dbReference>
<feature type="transmembrane region" description="Helical" evidence="6">
    <location>
        <begin position="468"/>
        <end position="492"/>
    </location>
</feature>